<dbReference type="PANTHER" id="PTHR14527:SF2">
    <property type="entry name" value="PROTEIN MIS12 HOMOLOG"/>
    <property type="match status" value="1"/>
</dbReference>
<gene>
    <name evidence="11" type="ORF">PYCCODRAFT_1410521</name>
</gene>
<accession>A0A1Y2IN98</accession>
<dbReference type="GO" id="GO:0051382">
    <property type="term" value="P:kinetochore assembly"/>
    <property type="evidence" value="ECO:0007669"/>
    <property type="project" value="TreeGrafter"/>
</dbReference>
<comment type="similarity">
    <text evidence="2">Belongs to the mis12 family.</text>
</comment>
<evidence type="ECO:0000256" key="4">
    <source>
        <dbReference type="ARBA" id="ARBA00022618"/>
    </source>
</evidence>
<evidence type="ECO:0000256" key="6">
    <source>
        <dbReference type="ARBA" id="ARBA00022838"/>
    </source>
</evidence>
<name>A0A1Y2IN98_TRAC3</name>
<evidence type="ECO:0000256" key="8">
    <source>
        <dbReference type="ARBA" id="ARBA00023306"/>
    </source>
</evidence>
<evidence type="ECO:0000313" key="11">
    <source>
        <dbReference type="EMBL" id="OSD02588.1"/>
    </source>
</evidence>
<sequence>MSAPEPPPAPPPTVPSVLLPELLGFIPQFLLDDIINIANDEAKQSVDAMEQFLQRWADARAEKTAEWDPTQEIEQGLVSFQTLLESHVDVAFDFFEAWSMRNIFAIPADLPVVAPHQAGLNLEHPPEKEAELLAEIDELRRKVHAQRKLKRLFTRAVQRSGKDLDRARERLDRLSFLRTPQMQTLLSLPGDFQTMFEAVASLPPLDPSSAVLEPGVVPEPGKRPWETSKTGYLNWAVEQLMQRAKEKAKREQSGASGSGFGEGSSAVGAAAASAYEVGSADDIKTLLERVGGTNPPDDRMDTS</sequence>
<evidence type="ECO:0000256" key="2">
    <source>
        <dbReference type="ARBA" id="ARBA00008643"/>
    </source>
</evidence>
<keyword evidence="8" id="KW-0131">Cell cycle</keyword>
<dbReference type="Proteomes" id="UP000193067">
    <property type="component" value="Unassembled WGS sequence"/>
</dbReference>
<organism evidence="11 12">
    <name type="scientific">Trametes coccinea (strain BRFM310)</name>
    <name type="common">Pycnoporus coccineus</name>
    <dbReference type="NCBI Taxonomy" id="1353009"/>
    <lineage>
        <taxon>Eukaryota</taxon>
        <taxon>Fungi</taxon>
        <taxon>Dikarya</taxon>
        <taxon>Basidiomycota</taxon>
        <taxon>Agaricomycotina</taxon>
        <taxon>Agaricomycetes</taxon>
        <taxon>Polyporales</taxon>
        <taxon>Polyporaceae</taxon>
        <taxon>Trametes</taxon>
    </lineage>
</organism>
<keyword evidence="4" id="KW-0132">Cell division</keyword>
<dbReference type="STRING" id="1353009.A0A1Y2IN98"/>
<dbReference type="Pfam" id="PF05859">
    <property type="entry name" value="Mis12"/>
    <property type="match status" value="1"/>
</dbReference>
<dbReference type="PANTHER" id="PTHR14527">
    <property type="entry name" value="PROTEIN MIS12 HOMOLOG"/>
    <property type="match status" value="1"/>
</dbReference>
<evidence type="ECO:0000256" key="5">
    <source>
        <dbReference type="ARBA" id="ARBA00022776"/>
    </source>
</evidence>
<evidence type="ECO:0000256" key="3">
    <source>
        <dbReference type="ARBA" id="ARBA00022454"/>
    </source>
</evidence>
<reference evidence="11 12" key="1">
    <citation type="journal article" date="2015" name="Biotechnol. Biofuels">
        <title>Enhanced degradation of softwood versus hardwood by the white-rot fungus Pycnoporus coccineus.</title>
        <authorList>
            <person name="Couturier M."/>
            <person name="Navarro D."/>
            <person name="Chevret D."/>
            <person name="Henrissat B."/>
            <person name="Piumi F."/>
            <person name="Ruiz-Duenas F.J."/>
            <person name="Martinez A.T."/>
            <person name="Grigoriev I.V."/>
            <person name="Riley R."/>
            <person name="Lipzen A."/>
            <person name="Berrin J.G."/>
            <person name="Master E.R."/>
            <person name="Rosso M.N."/>
        </authorList>
    </citation>
    <scope>NUCLEOTIDE SEQUENCE [LARGE SCALE GENOMIC DNA]</scope>
    <source>
        <strain evidence="11 12">BRFM310</strain>
    </source>
</reference>
<keyword evidence="3" id="KW-0158">Chromosome</keyword>
<dbReference type="GO" id="GO:0000444">
    <property type="term" value="C:MIS12/MIND type complex"/>
    <property type="evidence" value="ECO:0007669"/>
    <property type="project" value="TreeGrafter"/>
</dbReference>
<keyword evidence="5" id="KW-0498">Mitosis</keyword>
<proteinExistence type="inferred from homology"/>
<dbReference type="InterPro" id="IPR008685">
    <property type="entry name" value="Centromere_Mis12"/>
</dbReference>
<protein>
    <submittedName>
        <fullName evidence="11">Mis12-domain-containing protein</fullName>
    </submittedName>
</protein>
<evidence type="ECO:0000256" key="1">
    <source>
        <dbReference type="ARBA" id="ARBA00004629"/>
    </source>
</evidence>
<dbReference type="EMBL" id="KZ084104">
    <property type="protein sequence ID" value="OSD02588.1"/>
    <property type="molecule type" value="Genomic_DNA"/>
</dbReference>
<dbReference type="AlphaFoldDB" id="A0A1Y2IN98"/>
<keyword evidence="9" id="KW-0137">Centromere</keyword>
<keyword evidence="7" id="KW-0175">Coiled coil</keyword>
<evidence type="ECO:0000256" key="10">
    <source>
        <dbReference type="SAM" id="MobiDB-lite"/>
    </source>
</evidence>
<dbReference type="GO" id="GO:0000070">
    <property type="term" value="P:mitotic sister chromatid segregation"/>
    <property type="evidence" value="ECO:0007669"/>
    <property type="project" value="TreeGrafter"/>
</dbReference>
<keyword evidence="12" id="KW-1185">Reference proteome</keyword>
<keyword evidence="6" id="KW-0995">Kinetochore</keyword>
<dbReference type="GO" id="GO:0005634">
    <property type="term" value="C:nucleus"/>
    <property type="evidence" value="ECO:0007669"/>
    <property type="project" value="InterPro"/>
</dbReference>
<evidence type="ECO:0000313" key="12">
    <source>
        <dbReference type="Proteomes" id="UP000193067"/>
    </source>
</evidence>
<comment type="subcellular location">
    <subcellularLocation>
        <location evidence="1">Chromosome</location>
        <location evidence="1">Centromere</location>
        <location evidence="1">Kinetochore</location>
    </subcellularLocation>
</comment>
<dbReference type="OrthoDB" id="1884855at2759"/>
<dbReference type="GO" id="GO:0051301">
    <property type="term" value="P:cell division"/>
    <property type="evidence" value="ECO:0007669"/>
    <property type="project" value="UniProtKB-KW"/>
</dbReference>
<evidence type="ECO:0000256" key="7">
    <source>
        <dbReference type="ARBA" id="ARBA00023054"/>
    </source>
</evidence>
<feature type="compositionally biased region" description="Basic and acidic residues" evidence="10">
    <location>
        <begin position="243"/>
        <end position="252"/>
    </location>
</feature>
<evidence type="ECO:0000256" key="9">
    <source>
        <dbReference type="ARBA" id="ARBA00023328"/>
    </source>
</evidence>
<feature type="region of interest" description="Disordered" evidence="10">
    <location>
        <begin position="243"/>
        <end position="265"/>
    </location>
</feature>